<dbReference type="InterPro" id="IPR015422">
    <property type="entry name" value="PyrdxlP-dep_Trfase_small"/>
</dbReference>
<dbReference type="GO" id="GO:0016223">
    <property type="term" value="F:beta-alanine:pyruvate transaminase activity"/>
    <property type="evidence" value="ECO:0007669"/>
    <property type="project" value="UniProtKB-EC"/>
</dbReference>
<dbReference type="GO" id="GO:0030170">
    <property type="term" value="F:pyridoxal phosphate binding"/>
    <property type="evidence" value="ECO:0007669"/>
    <property type="project" value="InterPro"/>
</dbReference>
<comment type="caution">
    <text evidence="5">The sequence shown here is derived from an EMBL/GenBank/DDBJ whole genome shotgun (WGS) entry which is preliminary data.</text>
</comment>
<dbReference type="PANTHER" id="PTHR43094:SF1">
    <property type="entry name" value="AMINOTRANSFERASE CLASS-III"/>
    <property type="match status" value="1"/>
</dbReference>
<sequence length="458" mass="49798">MNKVNKGTAYWQDLDRQHHWHPFTDSQALNAKGARVITRAEGVWLWDSEGNRILDGMAGLWCVNLGYGRAELIEAAAAQMRELPYYNCFFQTTTPAATELAAAVASVTPPGLDRVFFAGSGSEAIDTAIRMVRTYWATAGKKPYKNWIIARDNAYHGSSIGGASIGGMAVMHAQGAPMVPHVAHVPQPYWYGEAPEGMSPEAFGLARARLIEDKILELGPDNVAAVFGEPIQGAGGVIVPPASYWPEVQRICRKYDVLLVADEVICGYGRTGAWFGSQTFGIEPDLMTMAKGMSSGYLPISAVAVGRRVAEGLMAHAGEFYHGYTYSGHPVAAAVALRTIEILKTEKLVERVQSDIGPYFQDRLATLLDHPLVGHIDGTGLVAGIALVDSKNPKRFFEDGGRIGLLCRDHCFREGLIMRAVGSRMVLSPPLVISRDEVDQLVALARRCLDLTARDLGR</sequence>
<dbReference type="NCBIfam" id="NF005682">
    <property type="entry name" value="PRK07480.1"/>
    <property type="match status" value="1"/>
</dbReference>
<dbReference type="SUPFAM" id="SSF53383">
    <property type="entry name" value="PLP-dependent transferases"/>
    <property type="match status" value="1"/>
</dbReference>
<proteinExistence type="inferred from homology"/>
<dbReference type="AlphaFoldDB" id="A0A1J5QYC1"/>
<evidence type="ECO:0000256" key="1">
    <source>
        <dbReference type="ARBA" id="ARBA00008954"/>
    </source>
</evidence>
<dbReference type="InterPro" id="IPR005814">
    <property type="entry name" value="Aminotrans_3"/>
</dbReference>
<keyword evidence="2 5" id="KW-0032">Aminotransferase</keyword>
<dbReference type="PANTHER" id="PTHR43094">
    <property type="entry name" value="AMINOTRANSFERASE"/>
    <property type="match status" value="1"/>
</dbReference>
<name>A0A1J5QYC1_9ZZZZ</name>
<dbReference type="PROSITE" id="PS00600">
    <property type="entry name" value="AA_TRANSFER_CLASS_3"/>
    <property type="match status" value="1"/>
</dbReference>
<dbReference type="PIRSF" id="PIRSF000521">
    <property type="entry name" value="Transaminase_4ab_Lys_Orn"/>
    <property type="match status" value="1"/>
</dbReference>
<evidence type="ECO:0000313" key="5">
    <source>
        <dbReference type="EMBL" id="OIQ84839.1"/>
    </source>
</evidence>
<protein>
    <submittedName>
        <fullName evidence="5">Beta-alanine--pyruvate aminotransferase</fullName>
        <ecNumber evidence="5">2.6.1.18</ecNumber>
    </submittedName>
</protein>
<dbReference type="Pfam" id="PF00202">
    <property type="entry name" value="Aminotran_3"/>
    <property type="match status" value="1"/>
</dbReference>
<organism evidence="5">
    <name type="scientific">mine drainage metagenome</name>
    <dbReference type="NCBI Taxonomy" id="410659"/>
    <lineage>
        <taxon>unclassified sequences</taxon>
        <taxon>metagenomes</taxon>
        <taxon>ecological metagenomes</taxon>
    </lineage>
</organism>
<dbReference type="CDD" id="cd00610">
    <property type="entry name" value="OAT_like"/>
    <property type="match status" value="1"/>
</dbReference>
<evidence type="ECO:0000256" key="4">
    <source>
        <dbReference type="ARBA" id="ARBA00022898"/>
    </source>
</evidence>
<comment type="similarity">
    <text evidence="1">Belongs to the class-III pyridoxal-phosphate-dependent aminotransferase family.</text>
</comment>
<evidence type="ECO:0000256" key="2">
    <source>
        <dbReference type="ARBA" id="ARBA00022576"/>
    </source>
</evidence>
<dbReference type="GO" id="GO:0005829">
    <property type="term" value="C:cytosol"/>
    <property type="evidence" value="ECO:0007669"/>
    <property type="project" value="TreeGrafter"/>
</dbReference>
<dbReference type="InterPro" id="IPR015424">
    <property type="entry name" value="PyrdxlP-dep_Trfase"/>
</dbReference>
<keyword evidence="3 5" id="KW-0808">Transferase</keyword>
<dbReference type="FunFam" id="3.40.640.10:FF:000014">
    <property type="entry name" value="Adenosylmethionine-8-amino-7-oxononanoate aminotransferase, probable"/>
    <property type="match status" value="1"/>
</dbReference>
<dbReference type="Gene3D" id="3.90.1150.10">
    <property type="entry name" value="Aspartate Aminotransferase, domain 1"/>
    <property type="match status" value="1"/>
</dbReference>
<evidence type="ECO:0000256" key="3">
    <source>
        <dbReference type="ARBA" id="ARBA00022679"/>
    </source>
</evidence>
<dbReference type="InterPro" id="IPR015421">
    <property type="entry name" value="PyrdxlP-dep_Trfase_major"/>
</dbReference>
<accession>A0A1J5QYC1</accession>
<dbReference type="Gene3D" id="3.40.640.10">
    <property type="entry name" value="Type I PLP-dependent aspartate aminotransferase-like (Major domain)"/>
    <property type="match status" value="1"/>
</dbReference>
<keyword evidence="5" id="KW-0670">Pyruvate</keyword>
<dbReference type="EMBL" id="MLJW01000587">
    <property type="protein sequence ID" value="OIQ84839.1"/>
    <property type="molecule type" value="Genomic_DNA"/>
</dbReference>
<reference evidence="5" key="1">
    <citation type="submission" date="2016-10" db="EMBL/GenBank/DDBJ databases">
        <title>Sequence of Gallionella enrichment culture.</title>
        <authorList>
            <person name="Poehlein A."/>
            <person name="Muehling M."/>
            <person name="Daniel R."/>
        </authorList>
    </citation>
    <scope>NUCLEOTIDE SEQUENCE</scope>
</reference>
<dbReference type="InterPro" id="IPR049704">
    <property type="entry name" value="Aminotrans_3_PPA_site"/>
</dbReference>
<keyword evidence="4" id="KW-0663">Pyridoxal phosphate</keyword>
<dbReference type="EC" id="2.6.1.18" evidence="5"/>
<gene>
    <name evidence="5" type="primary">bauA_5</name>
    <name evidence="5" type="ORF">GALL_333230</name>
</gene>